<dbReference type="Pfam" id="PF00153">
    <property type="entry name" value="Mito_carr"/>
    <property type="match status" value="3"/>
</dbReference>
<evidence type="ECO:0000256" key="7">
    <source>
        <dbReference type="ARBA" id="ARBA00022989"/>
    </source>
</evidence>
<comment type="subcellular location">
    <subcellularLocation>
        <location evidence="1">Mitochondrion membrane</location>
        <topology evidence="1">Multi-pass membrane protein</topology>
    </subcellularLocation>
</comment>
<evidence type="ECO:0000256" key="2">
    <source>
        <dbReference type="ARBA" id="ARBA00006375"/>
    </source>
</evidence>
<dbReference type="InterPro" id="IPR018108">
    <property type="entry name" value="MCP_transmembrane"/>
</dbReference>
<keyword evidence="6" id="KW-0999">Mitochondrion inner membrane</keyword>
<accession>A0A0F8A0W1</accession>
<evidence type="ECO:0000313" key="14">
    <source>
        <dbReference type="Proteomes" id="UP000054481"/>
    </source>
</evidence>
<comment type="similarity">
    <text evidence="2 11">Belongs to the mitochondrial carrier (TC 2.A.29) family.</text>
</comment>
<feature type="repeat" description="Solcar" evidence="10">
    <location>
        <begin position="2"/>
        <end position="83"/>
    </location>
</feature>
<feature type="repeat" description="Solcar" evidence="10">
    <location>
        <begin position="187"/>
        <end position="273"/>
    </location>
</feature>
<evidence type="ECO:0000256" key="9">
    <source>
        <dbReference type="ARBA" id="ARBA00023136"/>
    </source>
</evidence>
<dbReference type="AlphaFoldDB" id="A0A0F8A0W1"/>
<evidence type="ECO:0000256" key="12">
    <source>
        <dbReference type="SAM" id="Phobius"/>
    </source>
</evidence>
<reference evidence="13 14" key="1">
    <citation type="journal article" date="2014" name="Genome Biol. Evol.">
        <title>Comparative genomics and transcriptomics analyses reveal divergent lifestyle features of nematode endoparasitic fungus Hirsutella minnesotensis.</title>
        <authorList>
            <person name="Lai Y."/>
            <person name="Liu K."/>
            <person name="Zhang X."/>
            <person name="Zhang X."/>
            <person name="Li K."/>
            <person name="Wang N."/>
            <person name="Shu C."/>
            <person name="Wu Y."/>
            <person name="Wang C."/>
            <person name="Bushley K.E."/>
            <person name="Xiang M."/>
            <person name="Liu X."/>
        </authorList>
    </citation>
    <scope>NUCLEOTIDE SEQUENCE [LARGE SCALE GENOMIC DNA]</scope>
    <source>
        <strain evidence="13 14">3608</strain>
    </source>
</reference>
<dbReference type="Gene3D" id="1.50.40.10">
    <property type="entry name" value="Mitochondrial carrier domain"/>
    <property type="match status" value="2"/>
</dbReference>
<evidence type="ECO:0000256" key="3">
    <source>
        <dbReference type="ARBA" id="ARBA00022448"/>
    </source>
</evidence>
<evidence type="ECO:0000256" key="11">
    <source>
        <dbReference type="RuleBase" id="RU000488"/>
    </source>
</evidence>
<keyword evidence="14" id="KW-1185">Reference proteome</keyword>
<keyword evidence="8" id="KW-0496">Mitochondrion</keyword>
<dbReference type="GO" id="GO:0022857">
    <property type="term" value="F:transmembrane transporter activity"/>
    <property type="evidence" value="ECO:0007669"/>
    <property type="project" value="TreeGrafter"/>
</dbReference>
<evidence type="ECO:0008006" key="15">
    <source>
        <dbReference type="Google" id="ProtNLM"/>
    </source>
</evidence>
<proteinExistence type="inferred from homology"/>
<keyword evidence="3 11" id="KW-0813">Transport</keyword>
<dbReference type="PANTHER" id="PTHR45624">
    <property type="entry name" value="MITOCHONDRIAL BASIC AMINO ACIDS TRANSPORTER-RELATED"/>
    <property type="match status" value="1"/>
</dbReference>
<feature type="transmembrane region" description="Helical" evidence="12">
    <location>
        <begin position="55"/>
        <end position="77"/>
    </location>
</feature>
<feature type="repeat" description="Solcar" evidence="10">
    <location>
        <begin position="90"/>
        <end position="173"/>
    </location>
</feature>
<evidence type="ECO:0000256" key="6">
    <source>
        <dbReference type="ARBA" id="ARBA00022792"/>
    </source>
</evidence>
<feature type="transmembrane region" description="Helical" evidence="12">
    <location>
        <begin position="89"/>
        <end position="109"/>
    </location>
</feature>
<dbReference type="EMBL" id="KQ030515">
    <property type="protein sequence ID" value="KJZ75647.1"/>
    <property type="molecule type" value="Genomic_DNA"/>
</dbReference>
<dbReference type="SUPFAM" id="SSF103506">
    <property type="entry name" value="Mitochondrial carrier"/>
    <property type="match status" value="1"/>
</dbReference>
<sequence length="278" mass="29917">MAAEFWAGYFSGAAGIIIGNPLDVVKVRLQAGQSTAAVPVAGVRPHVHVAHLSTLAVGTAAPILGYGALNALLFTSYKRAENVLSMTQLGRYTGLWLAGAFGGLCTWVISAPTELVKCRAQVSAPAMSSWAVARQVWGVHGLRGLYLGGTVTALRDSIGYGFYFWSYEVAHQLWPSASESGRQDASRILLCGGLAGIMSWASVFPLDVIKTRVQARHLNLTSHLARPHVLEVIKSAYAETGCRVFFRGLTVCSIRAFVVNAVQWAIYERAMIALVPRL</sequence>
<dbReference type="Proteomes" id="UP000054481">
    <property type="component" value="Unassembled WGS sequence"/>
</dbReference>
<dbReference type="OrthoDB" id="193856at2759"/>
<keyword evidence="7 12" id="KW-1133">Transmembrane helix</keyword>
<protein>
    <recommendedName>
        <fullName evidence="15">Mitochondrial basic amino acids transporter</fullName>
    </recommendedName>
</protein>
<evidence type="ECO:0000256" key="10">
    <source>
        <dbReference type="PROSITE-ProRule" id="PRU00282"/>
    </source>
</evidence>
<gene>
    <name evidence="13" type="ORF">HIM_04804</name>
</gene>
<dbReference type="InterPro" id="IPR023395">
    <property type="entry name" value="MCP_dom_sf"/>
</dbReference>
<keyword evidence="9 10" id="KW-0472">Membrane</keyword>
<evidence type="ECO:0000256" key="8">
    <source>
        <dbReference type="ARBA" id="ARBA00023128"/>
    </source>
</evidence>
<dbReference type="InterPro" id="IPR050567">
    <property type="entry name" value="Mitochondrial_Carrier"/>
</dbReference>
<evidence type="ECO:0000256" key="5">
    <source>
        <dbReference type="ARBA" id="ARBA00022737"/>
    </source>
</evidence>
<evidence type="ECO:0000256" key="1">
    <source>
        <dbReference type="ARBA" id="ARBA00004225"/>
    </source>
</evidence>
<keyword evidence="4 10" id="KW-0812">Transmembrane</keyword>
<organism evidence="13 14">
    <name type="scientific">Hirsutella minnesotensis 3608</name>
    <dbReference type="NCBI Taxonomy" id="1043627"/>
    <lineage>
        <taxon>Eukaryota</taxon>
        <taxon>Fungi</taxon>
        <taxon>Dikarya</taxon>
        <taxon>Ascomycota</taxon>
        <taxon>Pezizomycotina</taxon>
        <taxon>Sordariomycetes</taxon>
        <taxon>Hypocreomycetidae</taxon>
        <taxon>Hypocreales</taxon>
        <taxon>Ophiocordycipitaceae</taxon>
        <taxon>Hirsutella</taxon>
    </lineage>
</organism>
<keyword evidence="5" id="KW-0677">Repeat</keyword>
<dbReference type="PROSITE" id="PS50920">
    <property type="entry name" value="SOLCAR"/>
    <property type="match status" value="3"/>
</dbReference>
<dbReference type="GO" id="GO:0031966">
    <property type="term" value="C:mitochondrial membrane"/>
    <property type="evidence" value="ECO:0007669"/>
    <property type="project" value="UniProtKB-SubCell"/>
</dbReference>
<evidence type="ECO:0000313" key="13">
    <source>
        <dbReference type="EMBL" id="KJZ75647.1"/>
    </source>
</evidence>
<name>A0A0F8A0W1_9HYPO</name>
<dbReference type="PANTHER" id="PTHR45624:SF10">
    <property type="entry name" value="SLC (SOLUTE CARRIER) HOMOLOG"/>
    <property type="match status" value="1"/>
</dbReference>
<evidence type="ECO:0000256" key="4">
    <source>
        <dbReference type="ARBA" id="ARBA00022692"/>
    </source>
</evidence>